<feature type="transmembrane region" description="Helical" evidence="11">
    <location>
        <begin position="12"/>
        <end position="37"/>
    </location>
</feature>
<comment type="similarity">
    <text evidence="2">Belongs to the UPF0053 family.</text>
</comment>
<keyword evidence="5" id="KW-0677">Repeat</keyword>
<dbReference type="Gene3D" id="3.30.465.10">
    <property type="match status" value="1"/>
</dbReference>
<sequence length="440" mass="48291">MNVTEAPFAGILLVPALIVLIVLSMLFSAAESAFLSVNKLRIRFLRDKKHKAAVKAGKLLDDKEKLLNTVLAGNNTVNVLLSVLLTASAVALFGEQNGSKSIFAASAVSTVLLLIFGEIVPKTLASRRPESTAFKLAPFISVCAVLLHPPVVFFTAVCKHIIKLFGIQTEKNTVSFSEEEIKTFIEVGEEEGLIHSGGKKMMRRVFTFTDLEAQDIMVPRTEIVAVKQTDSYTSVLELSQKSRLSRFPVLGTGIDDIRGILYMKDVLLYSGDTQLFEIKKIMREPLFILKTKSMSTVRQLLYEKRQSIAIVLDEYSGTAGLLTKENITSQIFGNIGDEYRLPEVYDVQANAADGIQKNVQPGAQGEMIVDGKTRLIDLSETLGTQLHSDFNETVAGFVMEKLDKVPAAGDSFVYEGWCFSVCTVAGLRVRSIGIKAAEHT</sequence>
<comment type="subcellular location">
    <subcellularLocation>
        <location evidence="1">Cell membrane</location>
        <topology evidence="1">Multi-pass membrane protein</topology>
    </subcellularLocation>
</comment>
<dbReference type="InterPro" id="IPR016169">
    <property type="entry name" value="FAD-bd_PCMH_sub2"/>
</dbReference>
<protein>
    <recommendedName>
        <fullName evidence="16">CBS domain protein</fullName>
    </recommendedName>
</protein>
<dbReference type="PANTHER" id="PTHR22777:SF32">
    <property type="entry name" value="UPF0053 INNER MEMBRANE PROTEIN YFJD"/>
    <property type="match status" value="1"/>
</dbReference>
<evidence type="ECO:0000259" key="12">
    <source>
        <dbReference type="PROSITE" id="PS51371"/>
    </source>
</evidence>
<organism evidence="14 15">
    <name type="scientific">Treponema lecithinolyticum ATCC 700332</name>
    <dbReference type="NCBI Taxonomy" id="1321815"/>
    <lineage>
        <taxon>Bacteria</taxon>
        <taxon>Pseudomonadati</taxon>
        <taxon>Spirochaetota</taxon>
        <taxon>Spirochaetia</taxon>
        <taxon>Spirochaetales</taxon>
        <taxon>Treponemataceae</taxon>
        <taxon>Treponema</taxon>
    </lineage>
</organism>
<dbReference type="InterPro" id="IPR044751">
    <property type="entry name" value="Ion_transp-like_CBS"/>
</dbReference>
<evidence type="ECO:0000256" key="1">
    <source>
        <dbReference type="ARBA" id="ARBA00004651"/>
    </source>
</evidence>
<evidence type="ECO:0000256" key="11">
    <source>
        <dbReference type="SAM" id="Phobius"/>
    </source>
</evidence>
<evidence type="ECO:0000313" key="15">
    <source>
        <dbReference type="Proteomes" id="UP000016649"/>
    </source>
</evidence>
<dbReference type="SMART" id="SM01091">
    <property type="entry name" value="CorC_HlyC"/>
    <property type="match status" value="1"/>
</dbReference>
<evidence type="ECO:0000256" key="10">
    <source>
        <dbReference type="PROSITE-ProRule" id="PRU01193"/>
    </source>
</evidence>
<evidence type="ECO:0000256" key="2">
    <source>
        <dbReference type="ARBA" id="ARBA00006337"/>
    </source>
</evidence>
<feature type="domain" description="CBS" evidence="12">
    <location>
        <begin position="217"/>
        <end position="278"/>
    </location>
</feature>
<evidence type="ECO:0000256" key="9">
    <source>
        <dbReference type="PROSITE-ProRule" id="PRU00703"/>
    </source>
</evidence>
<feature type="transmembrane region" description="Helical" evidence="11">
    <location>
        <begin position="66"/>
        <end position="90"/>
    </location>
</feature>
<evidence type="ECO:0000259" key="13">
    <source>
        <dbReference type="PROSITE" id="PS51846"/>
    </source>
</evidence>
<dbReference type="InterPro" id="IPR046342">
    <property type="entry name" value="CBS_dom_sf"/>
</dbReference>
<keyword evidence="8 10" id="KW-0472">Membrane</keyword>
<evidence type="ECO:0000256" key="4">
    <source>
        <dbReference type="ARBA" id="ARBA00022692"/>
    </source>
</evidence>
<feature type="transmembrane region" description="Helical" evidence="11">
    <location>
        <begin position="102"/>
        <end position="121"/>
    </location>
</feature>
<keyword evidence="3" id="KW-1003">Cell membrane</keyword>
<dbReference type="Pfam" id="PF00571">
    <property type="entry name" value="CBS"/>
    <property type="match status" value="1"/>
</dbReference>
<name>A0ABN0P156_TRELE</name>
<gene>
    <name evidence="14" type="ORF">HMPREF9193_00421</name>
</gene>
<evidence type="ECO:0008006" key="16">
    <source>
        <dbReference type="Google" id="ProtNLM"/>
    </source>
</evidence>
<dbReference type="PANTHER" id="PTHR22777">
    <property type="entry name" value="HEMOLYSIN-RELATED"/>
    <property type="match status" value="1"/>
</dbReference>
<keyword evidence="6 10" id="KW-1133">Transmembrane helix</keyword>
<evidence type="ECO:0000313" key="14">
    <source>
        <dbReference type="EMBL" id="ERJ94066.1"/>
    </source>
</evidence>
<keyword evidence="15" id="KW-1185">Reference proteome</keyword>
<dbReference type="PROSITE" id="PS51846">
    <property type="entry name" value="CNNM"/>
    <property type="match status" value="1"/>
</dbReference>
<keyword evidence="7 9" id="KW-0129">CBS domain</keyword>
<accession>A0ABN0P156</accession>
<dbReference type="Proteomes" id="UP000016649">
    <property type="component" value="Unassembled WGS sequence"/>
</dbReference>
<evidence type="ECO:0000256" key="5">
    <source>
        <dbReference type="ARBA" id="ARBA00022737"/>
    </source>
</evidence>
<dbReference type="InterPro" id="IPR005170">
    <property type="entry name" value="Transptr-assoc_dom"/>
</dbReference>
<evidence type="ECO:0000256" key="3">
    <source>
        <dbReference type="ARBA" id="ARBA00022475"/>
    </source>
</evidence>
<dbReference type="EMBL" id="AWVH01000006">
    <property type="protein sequence ID" value="ERJ94066.1"/>
    <property type="molecule type" value="Genomic_DNA"/>
</dbReference>
<comment type="caution">
    <text evidence="14">The sequence shown here is derived from an EMBL/GenBank/DDBJ whole genome shotgun (WGS) entry which is preliminary data.</text>
</comment>
<keyword evidence="4 10" id="KW-0812">Transmembrane</keyword>
<dbReference type="SUPFAM" id="SSF56176">
    <property type="entry name" value="FAD-binding/transporter-associated domain-like"/>
    <property type="match status" value="1"/>
</dbReference>
<proteinExistence type="inferred from homology"/>
<evidence type="ECO:0000256" key="6">
    <source>
        <dbReference type="ARBA" id="ARBA00022989"/>
    </source>
</evidence>
<dbReference type="Pfam" id="PF03471">
    <property type="entry name" value="CorC_HlyC"/>
    <property type="match status" value="1"/>
</dbReference>
<evidence type="ECO:0000256" key="7">
    <source>
        <dbReference type="ARBA" id="ARBA00023122"/>
    </source>
</evidence>
<dbReference type="PROSITE" id="PS51371">
    <property type="entry name" value="CBS"/>
    <property type="match status" value="1"/>
</dbReference>
<dbReference type="InterPro" id="IPR002550">
    <property type="entry name" value="CNNM"/>
</dbReference>
<dbReference type="RefSeq" id="WP_021686822.1">
    <property type="nucleotide sequence ID" value="NZ_KI260561.1"/>
</dbReference>
<dbReference type="InterPro" id="IPR036318">
    <property type="entry name" value="FAD-bd_PCMH-like_sf"/>
</dbReference>
<dbReference type="SUPFAM" id="SSF54631">
    <property type="entry name" value="CBS-domain pair"/>
    <property type="match status" value="1"/>
</dbReference>
<dbReference type="CDD" id="cd04590">
    <property type="entry name" value="CBS_pair_CorC_HlyC_assoc"/>
    <property type="match status" value="1"/>
</dbReference>
<feature type="domain" description="CNNM transmembrane" evidence="13">
    <location>
        <begin position="6"/>
        <end position="198"/>
    </location>
</feature>
<dbReference type="Pfam" id="PF01595">
    <property type="entry name" value="CNNM"/>
    <property type="match status" value="1"/>
</dbReference>
<feature type="transmembrane region" description="Helical" evidence="11">
    <location>
        <begin position="133"/>
        <end position="157"/>
    </location>
</feature>
<dbReference type="Gene3D" id="3.10.580.10">
    <property type="entry name" value="CBS-domain"/>
    <property type="match status" value="1"/>
</dbReference>
<reference evidence="14 15" key="1">
    <citation type="submission" date="2013-08" db="EMBL/GenBank/DDBJ databases">
        <authorList>
            <person name="Weinstock G."/>
            <person name="Sodergren E."/>
            <person name="Wylie T."/>
            <person name="Fulton L."/>
            <person name="Fulton R."/>
            <person name="Fronick C."/>
            <person name="O'Laughlin M."/>
            <person name="Godfrey J."/>
            <person name="Miner T."/>
            <person name="Herter B."/>
            <person name="Appelbaum E."/>
            <person name="Cordes M."/>
            <person name="Lek S."/>
            <person name="Wollam A."/>
            <person name="Pepin K.H."/>
            <person name="Palsikar V.B."/>
            <person name="Mitreva M."/>
            <person name="Wilson R.K."/>
        </authorList>
    </citation>
    <scope>NUCLEOTIDE SEQUENCE [LARGE SCALE GENOMIC DNA]</scope>
    <source>
        <strain evidence="14 15">ATCC 700332</strain>
    </source>
</reference>
<dbReference type="InterPro" id="IPR000644">
    <property type="entry name" value="CBS_dom"/>
</dbReference>
<evidence type="ECO:0000256" key="8">
    <source>
        <dbReference type="ARBA" id="ARBA00023136"/>
    </source>
</evidence>